<protein>
    <recommendedName>
        <fullName evidence="3">Type IV pilus modification protein PilV</fullName>
    </recommendedName>
</protein>
<feature type="transmembrane region" description="Helical" evidence="1">
    <location>
        <begin position="15"/>
        <end position="36"/>
    </location>
</feature>
<sequence>MATRNTQAGSVVLEALIGILIFSMGILAIVGLLAASTKSAGDAKYRLDASQLANQLVGQMLGSINRSSPSAQQLVALQNGFGSPSGPAYVAWLGNVTAALPGASAVQPTVVINATASSSANAPSSQATITISWNAPNEAPGAHSYTTIAQIR</sequence>
<evidence type="ECO:0000313" key="2">
    <source>
        <dbReference type="EMBL" id="OIQ86357.1"/>
    </source>
</evidence>
<accession>A0A1J5RDX5</accession>
<keyword evidence="1" id="KW-0472">Membrane</keyword>
<evidence type="ECO:0008006" key="3">
    <source>
        <dbReference type="Google" id="ProtNLM"/>
    </source>
</evidence>
<proteinExistence type="predicted"/>
<comment type="caution">
    <text evidence="2">The sequence shown here is derived from an EMBL/GenBank/DDBJ whole genome shotgun (WGS) entry which is preliminary data.</text>
</comment>
<dbReference type="EMBL" id="MLJW01000485">
    <property type="protein sequence ID" value="OIQ86357.1"/>
    <property type="molecule type" value="Genomic_DNA"/>
</dbReference>
<reference evidence="2" key="1">
    <citation type="submission" date="2016-10" db="EMBL/GenBank/DDBJ databases">
        <title>Sequence of Gallionella enrichment culture.</title>
        <authorList>
            <person name="Poehlein A."/>
            <person name="Muehling M."/>
            <person name="Daniel R."/>
        </authorList>
    </citation>
    <scope>NUCLEOTIDE SEQUENCE</scope>
</reference>
<dbReference type="AlphaFoldDB" id="A0A1J5RDX5"/>
<organism evidence="2">
    <name type="scientific">mine drainage metagenome</name>
    <dbReference type="NCBI Taxonomy" id="410659"/>
    <lineage>
        <taxon>unclassified sequences</taxon>
        <taxon>metagenomes</taxon>
        <taxon>ecological metagenomes</taxon>
    </lineage>
</organism>
<keyword evidence="1" id="KW-1133">Transmembrane helix</keyword>
<evidence type="ECO:0000256" key="1">
    <source>
        <dbReference type="SAM" id="Phobius"/>
    </source>
</evidence>
<name>A0A1J5RDX5_9ZZZZ</name>
<gene>
    <name evidence="2" type="ORF">GALL_317980</name>
</gene>
<keyword evidence="1" id="KW-0812">Transmembrane</keyword>